<dbReference type="Pfam" id="PF13367">
    <property type="entry name" value="PrsW-protease"/>
    <property type="match status" value="1"/>
</dbReference>
<sequence>MGGKPRLLWSELHMSTTSNPCWLSPCKVMAGGGFDFLWKQVHDEGHKKIEETGEQWLMDDQMEMHMERQTDAQTGSLEQAGIRSEARRRRRRLTAEVILILLFTFGIVINESDFLGQDHTTVVQYLEVYSTFPLLLAYIVPFCLVMKYLCSKYEMHRLDLLIAGFCGAFIPAALAGNLNDAFADMMSHLMGHLYSDAWIGSAGTGILEELLKLGTTGLLLYVLGRRSLKDYLGIGMCVGIGFQIEEDLSYITESGFENTEKAFPTALDRVSASFGSHWAYAAVTAAGLYLIARGSGKHHRRKGYGLILLVMVDHFLYDTPLSNSLLINGLLTVAVVLPVLLFFQKPGDEAC</sequence>
<dbReference type="EMBL" id="VULZ01000001">
    <property type="protein sequence ID" value="MSS13569.1"/>
    <property type="molecule type" value="Genomic_DNA"/>
</dbReference>
<feature type="transmembrane region" description="Helical" evidence="1">
    <location>
        <begin position="198"/>
        <end position="224"/>
    </location>
</feature>
<evidence type="ECO:0000256" key="1">
    <source>
        <dbReference type="SAM" id="Phobius"/>
    </source>
</evidence>
<keyword evidence="1" id="KW-0472">Membrane</keyword>
<keyword evidence="1" id="KW-1133">Transmembrane helix</keyword>
<dbReference type="InterPro" id="IPR026898">
    <property type="entry name" value="PrsW"/>
</dbReference>
<reference evidence="2 3" key="1">
    <citation type="submission" date="2019-08" db="EMBL/GenBank/DDBJ databases">
        <title>In-depth cultivation of the pig gut microbiome towards novel bacterial diversity and tailored functional studies.</title>
        <authorList>
            <person name="Wylensek D."/>
            <person name="Hitch T.C.A."/>
            <person name="Clavel T."/>
        </authorList>
    </citation>
    <scope>NUCLEOTIDE SEQUENCE [LARGE SCALE GENOMIC DNA]</scope>
    <source>
        <strain evidence="2 3">Oil+RF-744-WCA-WT-11</strain>
    </source>
</reference>
<keyword evidence="2" id="KW-0482">Metalloprotease</keyword>
<feature type="transmembrane region" description="Helical" evidence="1">
    <location>
        <begin position="93"/>
        <end position="109"/>
    </location>
</feature>
<evidence type="ECO:0000313" key="3">
    <source>
        <dbReference type="Proteomes" id="UP000481852"/>
    </source>
</evidence>
<proteinExistence type="predicted"/>
<feature type="transmembrane region" description="Helical" evidence="1">
    <location>
        <begin position="325"/>
        <end position="343"/>
    </location>
</feature>
<dbReference type="GO" id="GO:0008237">
    <property type="term" value="F:metallopeptidase activity"/>
    <property type="evidence" value="ECO:0007669"/>
    <property type="project" value="UniProtKB-KW"/>
</dbReference>
<accession>A0A6L5WZN6</accession>
<name>A0A6L5WZN6_9FIRM</name>
<feature type="transmembrane region" description="Helical" evidence="1">
    <location>
        <begin position="271"/>
        <end position="291"/>
    </location>
</feature>
<keyword evidence="2" id="KW-0645">Protease</keyword>
<keyword evidence="1" id="KW-0812">Transmembrane</keyword>
<comment type="caution">
    <text evidence="2">The sequence shown here is derived from an EMBL/GenBank/DDBJ whole genome shotgun (WGS) entry which is preliminary data.</text>
</comment>
<keyword evidence="2" id="KW-0378">Hydrolase</keyword>
<dbReference type="AlphaFoldDB" id="A0A6L5WZN6"/>
<protein>
    <submittedName>
        <fullName evidence="2">PrsW family intramembrane metalloprotease</fullName>
    </submittedName>
</protein>
<feature type="transmembrane region" description="Helical" evidence="1">
    <location>
        <begin position="129"/>
        <end position="146"/>
    </location>
</feature>
<keyword evidence="3" id="KW-1185">Reference proteome</keyword>
<organism evidence="2 3">
    <name type="scientific">Porcincola intestinalis</name>
    <dbReference type="NCBI Taxonomy" id="2606632"/>
    <lineage>
        <taxon>Bacteria</taxon>
        <taxon>Bacillati</taxon>
        <taxon>Bacillota</taxon>
        <taxon>Clostridia</taxon>
        <taxon>Lachnospirales</taxon>
        <taxon>Lachnospiraceae</taxon>
        <taxon>Porcincola</taxon>
    </lineage>
</organism>
<evidence type="ECO:0000313" key="2">
    <source>
        <dbReference type="EMBL" id="MSS13569.1"/>
    </source>
</evidence>
<gene>
    <name evidence="2" type="ORF">FYJ35_00630</name>
</gene>
<dbReference type="GO" id="GO:0006508">
    <property type="term" value="P:proteolysis"/>
    <property type="evidence" value="ECO:0007669"/>
    <property type="project" value="UniProtKB-KW"/>
</dbReference>
<dbReference type="Proteomes" id="UP000481852">
    <property type="component" value="Unassembled WGS sequence"/>
</dbReference>
<feature type="transmembrane region" description="Helical" evidence="1">
    <location>
        <begin position="158"/>
        <end position="178"/>
    </location>
</feature>